<reference evidence="2 3" key="1">
    <citation type="journal article" date="2011" name="Stand. Genomic Sci.">
        <title>High quality draft genome sequence of Segniliparus rugosus CDC 945(T)= (ATCC BAA-974(T)).</title>
        <authorList>
            <person name="Earl A.M."/>
            <person name="Desjardins C.A."/>
            <person name="Fitzgerald M.G."/>
            <person name="Arachchi H.M."/>
            <person name="Zeng Q."/>
            <person name="Mehta T."/>
            <person name="Griggs A."/>
            <person name="Birren B.W."/>
            <person name="Toney N.C."/>
            <person name="Carr J."/>
            <person name="Posey J."/>
            <person name="Butler W.R."/>
        </authorList>
    </citation>
    <scope>NUCLEOTIDE SEQUENCE [LARGE SCALE GENOMIC DNA]</scope>
    <source>
        <strain evidence="3">ATCC BAA-974 / DSM 45345 / CCUG 50838 / CIP 108380 / JCM 13579 / CDC 945</strain>
    </source>
</reference>
<accession>E5XNP1</accession>
<dbReference type="AlphaFoldDB" id="E5XNP1"/>
<protein>
    <recommendedName>
        <fullName evidence="4">YtxH domain-containing protein</fullName>
    </recommendedName>
</protein>
<feature type="region of interest" description="Disordered" evidence="1">
    <location>
        <begin position="51"/>
        <end position="72"/>
    </location>
</feature>
<keyword evidence="3" id="KW-1185">Reference proteome</keyword>
<gene>
    <name evidence="2" type="ORF">HMPREF9336_01112</name>
</gene>
<comment type="caution">
    <text evidence="2">The sequence shown here is derived from an EMBL/GenBank/DDBJ whole genome shotgun (WGS) entry which is preliminary data.</text>
</comment>
<dbReference type="EMBL" id="ACZI02000003">
    <property type="protein sequence ID" value="EFV14031.1"/>
    <property type="molecule type" value="Genomic_DNA"/>
</dbReference>
<dbReference type="STRING" id="679197.HMPREF9336_01112"/>
<name>E5XNP1_SEGRC</name>
<dbReference type="RefSeq" id="WP_007468641.1">
    <property type="nucleotide sequence ID" value="NZ_KI391954.1"/>
</dbReference>
<dbReference type="OrthoDB" id="5125216at2"/>
<evidence type="ECO:0000313" key="3">
    <source>
        <dbReference type="Proteomes" id="UP000004816"/>
    </source>
</evidence>
<dbReference type="HOGENOM" id="CLU_201939_0_0_11"/>
<dbReference type="Proteomes" id="UP000004816">
    <property type="component" value="Unassembled WGS sequence"/>
</dbReference>
<organism evidence="2 3">
    <name type="scientific">Segniliparus rugosus (strain ATCC BAA-974 / DSM 45345 / CCUG 50838 / CIP 108380 / JCM 13579 / CDC 945)</name>
    <dbReference type="NCBI Taxonomy" id="679197"/>
    <lineage>
        <taxon>Bacteria</taxon>
        <taxon>Bacillati</taxon>
        <taxon>Actinomycetota</taxon>
        <taxon>Actinomycetes</taxon>
        <taxon>Mycobacteriales</taxon>
        <taxon>Segniliparaceae</taxon>
        <taxon>Segniliparus</taxon>
    </lineage>
</organism>
<evidence type="ECO:0000256" key="1">
    <source>
        <dbReference type="SAM" id="MobiDB-lite"/>
    </source>
</evidence>
<sequence length="72" mass="7349">MIRLLIAAGVGYVFGARAGRERYEQLLALTKNIQSNPLVAEAIAAARKQASDALGGGTAPNGRPSPDGGSGR</sequence>
<evidence type="ECO:0000313" key="2">
    <source>
        <dbReference type="EMBL" id="EFV14031.1"/>
    </source>
</evidence>
<proteinExistence type="predicted"/>
<evidence type="ECO:0008006" key="4">
    <source>
        <dbReference type="Google" id="ProtNLM"/>
    </source>
</evidence>